<name>A0A2Z4Y6E3_SUMC1</name>
<dbReference type="Proteomes" id="UP000262583">
    <property type="component" value="Chromosome"/>
</dbReference>
<sequence>MASRPAGLELYLEKIGKKEIATDVLKVMQDPELREAGGPVENLNAETTAEERKESE</sequence>
<evidence type="ECO:0000313" key="2">
    <source>
        <dbReference type="EMBL" id="AXA36556.1"/>
    </source>
</evidence>
<organism evidence="2 3">
    <name type="scientific">Sumerlaea chitinivorans</name>
    <dbReference type="NCBI Taxonomy" id="2250252"/>
    <lineage>
        <taxon>Bacteria</taxon>
        <taxon>Candidatus Sumerlaeota</taxon>
        <taxon>Candidatus Sumerlaeia</taxon>
        <taxon>Candidatus Sumerlaeales</taxon>
        <taxon>Candidatus Sumerlaeaceae</taxon>
        <taxon>Candidatus Sumerlaea</taxon>
    </lineage>
</organism>
<gene>
    <name evidence="2" type="ORF">BRCON_1779</name>
</gene>
<accession>A0A2Z4Y6E3</accession>
<protein>
    <submittedName>
        <fullName evidence="2">Uncharacterized protein</fullName>
    </submittedName>
</protein>
<feature type="region of interest" description="Disordered" evidence="1">
    <location>
        <begin position="32"/>
        <end position="56"/>
    </location>
</feature>
<reference evidence="2 3" key="1">
    <citation type="submission" date="2018-05" db="EMBL/GenBank/DDBJ databases">
        <title>A metagenomic window into the 2 km-deep terrestrial subsurface aquifer revealed taxonomically and functionally diverse microbial community comprising novel uncultured bacterial lineages.</title>
        <authorList>
            <person name="Kadnikov V.V."/>
            <person name="Mardanov A.V."/>
            <person name="Beletsky A.V."/>
            <person name="Banks D."/>
            <person name="Pimenov N.V."/>
            <person name="Frank Y.A."/>
            <person name="Karnachuk O.V."/>
            <person name="Ravin N.V."/>
        </authorList>
    </citation>
    <scope>NUCLEOTIDE SEQUENCE [LARGE SCALE GENOMIC DNA]</scope>
    <source>
        <strain evidence="2">BY</strain>
    </source>
</reference>
<dbReference type="EMBL" id="CP030759">
    <property type="protein sequence ID" value="AXA36556.1"/>
    <property type="molecule type" value="Genomic_DNA"/>
</dbReference>
<dbReference type="KEGG" id="schv:BRCON_1779"/>
<proteinExistence type="predicted"/>
<evidence type="ECO:0000256" key="1">
    <source>
        <dbReference type="SAM" id="MobiDB-lite"/>
    </source>
</evidence>
<dbReference type="AlphaFoldDB" id="A0A2Z4Y6E3"/>
<evidence type="ECO:0000313" key="3">
    <source>
        <dbReference type="Proteomes" id="UP000262583"/>
    </source>
</evidence>